<dbReference type="InterPro" id="IPR001867">
    <property type="entry name" value="OmpR/PhoB-type_DNA-bd"/>
</dbReference>
<keyword evidence="1" id="KW-0805">Transcription regulation</keyword>
<dbReference type="CDD" id="cd00383">
    <property type="entry name" value="trans_reg_C"/>
    <property type="match status" value="1"/>
</dbReference>
<evidence type="ECO:0000256" key="3">
    <source>
        <dbReference type="ARBA" id="ARBA00023163"/>
    </source>
</evidence>
<dbReference type="EMBL" id="JAFLWD010000003">
    <property type="protein sequence ID" value="MBO0439046.1"/>
    <property type="molecule type" value="Genomic_DNA"/>
</dbReference>
<name>A0ABS3GUX3_9ENTE</name>
<keyword evidence="2 4" id="KW-0238">DNA-binding</keyword>
<dbReference type="Pfam" id="PF00486">
    <property type="entry name" value="Trans_reg_C"/>
    <property type="match status" value="1"/>
</dbReference>
<evidence type="ECO:0000256" key="2">
    <source>
        <dbReference type="ARBA" id="ARBA00023125"/>
    </source>
</evidence>
<comment type="caution">
    <text evidence="6">The sequence shown here is derived from an EMBL/GenBank/DDBJ whole genome shotgun (WGS) entry which is preliminary data.</text>
</comment>
<evidence type="ECO:0000259" key="5">
    <source>
        <dbReference type="PROSITE" id="PS51755"/>
    </source>
</evidence>
<keyword evidence="7" id="KW-1185">Reference proteome</keyword>
<dbReference type="SUPFAM" id="SSF46894">
    <property type="entry name" value="C-terminal effector domain of the bipartite response regulators"/>
    <property type="match status" value="1"/>
</dbReference>
<organism evidence="6 7">
    <name type="scientific">Candidatus Enterococcus ikei</name>
    <dbReference type="NCBI Taxonomy" id="2815326"/>
    <lineage>
        <taxon>Bacteria</taxon>
        <taxon>Bacillati</taxon>
        <taxon>Bacillota</taxon>
        <taxon>Bacilli</taxon>
        <taxon>Lactobacillales</taxon>
        <taxon>Enterococcaceae</taxon>
        <taxon>Enterococcus</taxon>
    </lineage>
</organism>
<sequence>MYRIGILASTMTPTPNVYKAFEKMNCQLDHLKEVPNFEELHTYDGLLIEEINEGEISSVCSTILRIKQQTNAYVWVLSRKSTLINRQIYLQLGVDGNFDQESFPDEILLYFKNFLSRRDEKKKTQRDVIGERKTTNQMDNERENIEINPKNHSLIVFMGEEGIEIELTRLEYRMFELLYSHPGRAFSYKEIHEKLWQVPYQKENYRVANIVFHVREKLERNGVGADFIKTVRSKGYMIKPENIKGNRLRNNKKR</sequence>
<evidence type="ECO:0000256" key="1">
    <source>
        <dbReference type="ARBA" id="ARBA00023015"/>
    </source>
</evidence>
<gene>
    <name evidence="6" type="ORF">JZO69_01550</name>
</gene>
<dbReference type="RefSeq" id="WP_207111154.1">
    <property type="nucleotide sequence ID" value="NZ_JAFLWD010000003.1"/>
</dbReference>
<dbReference type="InterPro" id="IPR016032">
    <property type="entry name" value="Sig_transdc_resp-reg_C-effctor"/>
</dbReference>
<evidence type="ECO:0000313" key="7">
    <source>
        <dbReference type="Proteomes" id="UP000664632"/>
    </source>
</evidence>
<reference evidence="6 7" key="1">
    <citation type="submission" date="2021-03" db="EMBL/GenBank/DDBJ databases">
        <title>Enterococcal diversity collection.</title>
        <authorList>
            <person name="Gilmore M.S."/>
            <person name="Schwartzman J."/>
            <person name="Van Tyne D."/>
            <person name="Martin M."/>
            <person name="Earl A.M."/>
            <person name="Manson A.L."/>
            <person name="Straub T."/>
            <person name="Salamzade R."/>
            <person name="Saavedra J."/>
            <person name="Lebreton F."/>
            <person name="Prichula J."/>
            <person name="Schaufler K."/>
            <person name="Gaca A."/>
            <person name="Sgardioli B."/>
            <person name="Wagenaar J."/>
            <person name="Strong T."/>
        </authorList>
    </citation>
    <scope>NUCLEOTIDE SEQUENCE [LARGE SCALE GENOMIC DNA]</scope>
    <source>
        <strain evidence="6 7">DIV0869a</strain>
    </source>
</reference>
<dbReference type="Gene3D" id="1.10.10.10">
    <property type="entry name" value="Winged helix-like DNA-binding domain superfamily/Winged helix DNA-binding domain"/>
    <property type="match status" value="1"/>
</dbReference>
<dbReference type="SMART" id="SM00862">
    <property type="entry name" value="Trans_reg_C"/>
    <property type="match status" value="1"/>
</dbReference>
<evidence type="ECO:0000313" key="6">
    <source>
        <dbReference type="EMBL" id="MBO0439046.1"/>
    </source>
</evidence>
<dbReference type="PROSITE" id="PS51755">
    <property type="entry name" value="OMPR_PHOB"/>
    <property type="match status" value="1"/>
</dbReference>
<dbReference type="Proteomes" id="UP000664632">
    <property type="component" value="Unassembled WGS sequence"/>
</dbReference>
<proteinExistence type="predicted"/>
<accession>A0ABS3GUX3</accession>
<protein>
    <submittedName>
        <fullName evidence="6">Response regulator transcription factor</fullName>
    </submittedName>
</protein>
<keyword evidence="3" id="KW-0804">Transcription</keyword>
<feature type="DNA-binding region" description="OmpR/PhoB-type" evidence="4">
    <location>
        <begin position="133"/>
        <end position="240"/>
    </location>
</feature>
<dbReference type="InterPro" id="IPR036388">
    <property type="entry name" value="WH-like_DNA-bd_sf"/>
</dbReference>
<feature type="domain" description="OmpR/PhoB-type" evidence="5">
    <location>
        <begin position="133"/>
        <end position="240"/>
    </location>
</feature>
<evidence type="ECO:0000256" key="4">
    <source>
        <dbReference type="PROSITE-ProRule" id="PRU01091"/>
    </source>
</evidence>